<proteinExistence type="predicted"/>
<organism evidence="1 2">
    <name type="scientific">Yokenella regensburgei</name>
    <dbReference type="NCBI Taxonomy" id="158877"/>
    <lineage>
        <taxon>Bacteria</taxon>
        <taxon>Pseudomonadati</taxon>
        <taxon>Pseudomonadota</taxon>
        <taxon>Gammaproteobacteria</taxon>
        <taxon>Enterobacterales</taxon>
        <taxon>Enterobacteriaceae</taxon>
        <taxon>Yokenella</taxon>
    </lineage>
</organism>
<name>A0AB38FWK2_9ENTR</name>
<evidence type="ECO:0000313" key="2">
    <source>
        <dbReference type="Proteomes" id="UP000251313"/>
    </source>
</evidence>
<evidence type="ECO:0000313" key="1">
    <source>
        <dbReference type="EMBL" id="SQA63008.1"/>
    </source>
</evidence>
<dbReference type="Proteomes" id="UP000251313">
    <property type="component" value="Unassembled WGS sequence"/>
</dbReference>
<gene>
    <name evidence="1" type="ORF">NCTC11967_02031</name>
</gene>
<dbReference type="AlphaFoldDB" id="A0AB38FWK2"/>
<accession>A0AB38FWK2</accession>
<protein>
    <submittedName>
        <fullName evidence="1">Uncharacterized protein</fullName>
    </submittedName>
</protein>
<comment type="caution">
    <text evidence="1">The sequence shown here is derived from an EMBL/GenBank/DDBJ whole genome shotgun (WGS) entry which is preliminary data.</text>
</comment>
<sequence length="34" mass="4023">MRLIVVRAVQFRKGDINGLKHLDQTPREDFVWLA</sequence>
<dbReference type="EMBL" id="UAVL01000009">
    <property type="protein sequence ID" value="SQA63008.1"/>
    <property type="molecule type" value="Genomic_DNA"/>
</dbReference>
<reference evidence="1 2" key="1">
    <citation type="submission" date="2018-06" db="EMBL/GenBank/DDBJ databases">
        <authorList>
            <consortium name="Pathogen Informatics"/>
            <person name="Doyle S."/>
        </authorList>
    </citation>
    <scope>NUCLEOTIDE SEQUENCE [LARGE SCALE GENOMIC DNA]</scope>
    <source>
        <strain evidence="1 2">NCTC11967</strain>
    </source>
</reference>